<feature type="coiled-coil region" evidence="4">
    <location>
        <begin position="2266"/>
        <end position="2293"/>
    </location>
</feature>
<accession>A0A9N8WL68</accession>
<dbReference type="InterPro" id="IPR036534">
    <property type="entry name" value="GAR_dom_sf"/>
</dbReference>
<feature type="coiled-coil region" evidence="4">
    <location>
        <begin position="1101"/>
        <end position="1128"/>
    </location>
</feature>
<feature type="coiled-coil region" evidence="4">
    <location>
        <begin position="1214"/>
        <end position="1241"/>
    </location>
</feature>
<dbReference type="Pfam" id="PF02187">
    <property type="entry name" value="GAS2"/>
    <property type="match status" value="1"/>
</dbReference>
<feature type="region of interest" description="Disordered" evidence="5">
    <location>
        <begin position="2993"/>
        <end position="3047"/>
    </location>
</feature>
<evidence type="ECO:0000313" key="8">
    <source>
        <dbReference type="Proteomes" id="UP000789759"/>
    </source>
</evidence>
<feature type="coiled-coil region" evidence="4">
    <location>
        <begin position="1797"/>
        <end position="1824"/>
    </location>
</feature>
<dbReference type="Gene3D" id="1.20.58.60">
    <property type="match status" value="5"/>
</dbReference>
<dbReference type="Proteomes" id="UP000789759">
    <property type="component" value="Unassembled WGS sequence"/>
</dbReference>
<proteinExistence type="predicted"/>
<dbReference type="GO" id="GO:0005856">
    <property type="term" value="C:cytoskeleton"/>
    <property type="evidence" value="ECO:0007669"/>
    <property type="project" value="UniProtKB-SubCell"/>
</dbReference>
<feature type="domain" description="GAR" evidence="6">
    <location>
        <begin position="3055"/>
        <end position="3129"/>
    </location>
</feature>
<evidence type="ECO:0000313" key="7">
    <source>
        <dbReference type="EMBL" id="CAG8493395.1"/>
    </source>
</evidence>
<feature type="compositionally biased region" description="Pro residues" evidence="5">
    <location>
        <begin position="3028"/>
        <end position="3039"/>
    </location>
</feature>
<keyword evidence="4" id="KW-0175">Coiled coil</keyword>
<comment type="caution">
    <text evidence="7">The sequence shown here is derived from an EMBL/GenBank/DDBJ whole genome shotgun (WGS) entry which is preliminary data.</text>
</comment>
<feature type="region of interest" description="Disordered" evidence="5">
    <location>
        <begin position="3185"/>
        <end position="3209"/>
    </location>
</feature>
<name>A0A9N8WL68_9GLOM</name>
<dbReference type="InterPro" id="IPR003108">
    <property type="entry name" value="GAR_dom"/>
</dbReference>
<dbReference type="OrthoDB" id="10017054at2759"/>
<keyword evidence="8" id="KW-1185">Reference proteome</keyword>
<dbReference type="EMBL" id="CAJVQA010000862">
    <property type="protein sequence ID" value="CAG8493395.1"/>
    <property type="molecule type" value="Genomic_DNA"/>
</dbReference>
<dbReference type="PANTHER" id="PTHR11915">
    <property type="entry name" value="SPECTRIN/FILAMIN RELATED CYTOSKELETAL PROTEIN"/>
    <property type="match status" value="1"/>
</dbReference>
<evidence type="ECO:0000256" key="5">
    <source>
        <dbReference type="SAM" id="MobiDB-lite"/>
    </source>
</evidence>
<evidence type="ECO:0000256" key="4">
    <source>
        <dbReference type="SAM" id="Coils"/>
    </source>
</evidence>
<feature type="coiled-coil region" evidence="4">
    <location>
        <begin position="1526"/>
        <end position="1568"/>
    </location>
</feature>
<dbReference type="SUPFAM" id="SSF143575">
    <property type="entry name" value="GAS2 domain-like"/>
    <property type="match status" value="1"/>
</dbReference>
<evidence type="ECO:0000256" key="1">
    <source>
        <dbReference type="ARBA" id="ARBA00004245"/>
    </source>
</evidence>
<keyword evidence="3" id="KW-0206">Cytoskeleton</keyword>
<dbReference type="InterPro" id="IPR018159">
    <property type="entry name" value="Spectrin/alpha-actinin"/>
</dbReference>
<dbReference type="SUPFAM" id="SSF46966">
    <property type="entry name" value="Spectrin repeat"/>
    <property type="match status" value="3"/>
</dbReference>
<sequence length="3209" mass="367293">MEETSNPGTRMEEETYIPEILNGEEEQNTVQNIRLKDVITVDQEYNQLCQTFQDNISVLKDLISIIGPGDPLEEYFKATQNLSSWMITTFENFPAFPSKTTPQIDIDSINSADVSLSGIENKITSKLSEYNQLSDLLTKTNSIVDASSNEELKQSLVKISSSIETSWNTFNNLVNLGKLRLQELNWVVELRSKVADVDVEVKKVEAMLDGVEESRKKTHDDGSVTPSPNNTGIISTSSSSDITVTGIVFSSSVLDEWYTKVVAVEELVFGVAAKVKEINQLLLHDRFRASDDLTIHIQNVITSNIYDLKNKIYSTKQKLGQDRRIGRWFDDANEVDKSISDLKNEVKELEVPDFVHKHEWSEDEFNLQSFVSERRKTFESILNESSQCKSKIDDLDKKATDINTAIKDSIDREDQATVELMTKQLKNLNGRLVKLSDFITLLLEQTTTDRFSVVINLLTSMQSMRNQMAQIRKTIIEYNDAGLVHGDVKDLESQITDFESNLLTDDSAISKALRHKHAKLLLTIQNIRIALAENRLQMAAYLSPSSPASPNSASSEFDRLSVKIQDQLEAFHVQLVSPPTYMIETTSSENDESQREPQRVHGLTCTDDHVDELTERYGKIELDLTSFERSSWVEFWLKSEPAKKTRGNEVIDRINELEAKFVLIKDLIEERKRDLLNIKEGREFARNAHDIRDKLDEVKGKMRKGDTTTDASIQELDALMVDTNQMLNDLESSYAHLISPEAQDTSYCEAFKNHKEQYVSVIAWIEEVRVWFREAERIRLWIDERINTLENVPQVDVFQEGEAPATQQQVDEWQKDYEDLEREVEKFDSEDMTRLRAHVKTIMENEVAPSDSMSPADTMTISITLQTLTILDQLLEMLKRRENELIVLTLRVKWEREHGKALSIRDRITSEIKEFILNRGRWKPPISPREDGWFIDASQPKQSDLILESQTHDNNINDFENNIIPPTGEIFDELVDSSTVPVPEHLLVRQETLEEEDLKELKDYFEFAQNILTQRKQVLDYAETAENTHMRGIRLRDELIEEENHPRGGSVEKDYIARVNELNNRVETSWNSMAQNILYPEHESHDPSENDIVSEGVTSYHKNLQGLLQETNEALKNYQRALRFVKMAEEYKKEAARLEEWIIKKDDFVNNRKFDVFQEPCRFTAKDVEDYVSGNAQIIMDVHNFDNDELKVLHARVADLVSEIKSVGTKCVNTEELDNMMSNLDTKLNVLQNDIQILRQREPDEVDAAQKRLIWEDSYKEFRKFVDASLKESKDFIASKASWKLNTPEDKSSHEDLDQEYSTFKEKVETHLQTFETDHKHKYDAFIEASEKLTDKDRRNNIEKRQSNLENDANKLNEHVYFTRDLLDQRAAAVEYNFEATVLDKVATEIKSNLIEAEKNVSKGPSEIDFETNIKNFNQNVKKLWEEHGSKIPYPTSPIMNEVKVTKNSVIKDASQKRLSSLESMSEELDKLYATYQSSLALQARANECLNDSSRLQDWIAERLKDLNDRKVDPLAQDCLFNESQVQKMNEEHEKFKQENARVDIEEVSQVRRNLETLLEDIKKANCKSVDQKPLREALGKLNKNFSDLQNQSSSHQLDLNVLQERAKWEDLYGPNSVLLDDLKNQVNDFITNKARWSPETAVPESDLQQEFTDIKQKVSEFEEKPLALTKSAYNDMKLAIKSYLSKQPPPHIANRQLDFVQNYDDLVGRIDLAKQVLDQRDAINAYLNQSNVVEKEGLSLKALLKSTEENCDADPGFAEKIATFNEYLNNLKKDFAAKILYPKDKQSDNDVNAPIKQVVDERMEELEKLSKEIDNQFKSYQKTMKFSGELDDAIANAKKIEDEFDQFIFEKASWQTQEDPNIKADVDAIVKTLLAELEEINNTIAEFENKTLKPINTKFDEYQNVMNADEKSVPEHVEKRYKELNKLLNDLKSLDDYAQEVIEQRKDVTEYMNNSSMLEKEAREIQKILLTNEPSSPGGEGNTVSNAVNDFAERVQKLCDDDTSKINYPKCTIQNDKDRMGRAGDCNSVIREAVTAQNASLKSLALSLNDLLNTHQNVLRRKKMIESYMNRTKEIEDWIQPKSDILNNILNDDALGESTEDRLRELIGEVDGVEAARQAYNSAFDFAKNLADKLIEEMTYEIQRGDEDVEDVKADLELVRSRAQEIDALWAELQDNVPKCKQRLEQALQVVEFKEKAKEILSRVNELSDAITNSLVESVSNNEMKDWQIKLNSLEQAEFFDLIKLHDLVQENLKDNFGILSDKESKKIEESLENVTNAINLLKQLMANKIEEIEVYKSAQISGAYMNRANDLQKWIDDSILAFENAKPTYGIMGGDDNELNTKNFHDLVAVFENFQNQFPYRNEQIESIRAEYENITSQEGIRELQDIINCQICLNTSWDNLSASVEDFNNFTAKVAQWHDRHGVIYHVETGILEGLESRINALPSIDFSNLEAEGKELEENIKKAALILEDAKVAAGHIPFVSDDKLDETNRQNFDIHHEKASKKLLELSDAFKTALTAAHNASLLAAFHADADRIIKDCYEGTAIVKSRHEDLDRSGYYALEVEPLANVLRNAIDGHTESEDKLGTYDQKVKDDLKQEADKLINQNPEANKDRILNIFSKVTGALEQFSYAVALERRELELVRRVYAHTKSAHDIKNWMSSCKLAMLNIQVGIIDQEAEIIDLEEKVANFQITVDQFKDMSHRVLIPEADSRKIDEPQPEESNPKIKESVQTRTNRILEEWYGLNDQLAKLRSSLNASKESQEVSRCIKEILMAIGQAKERVLNVESFITGEGVPRLPTKDDVIDGERELGEIQGEVDHILTPRIEALDDMINNLTENDKGYVQQRAGIAEALTNLQSLIDNKRAQLREAEKLAKFGTKADEMNALMSSLLEVVDVATTTRDETPLPLLGVVELQSRLTELETKYNYYYPIIVQKLEDAQRAANQLKDDWRVVDRLGILTEQWHELNEVALAKKDELSRLLSGQKPLRPRRVVSPEISSSRSRHRYKSSATSRATSKTPTRLSPSPTPGTPGSPRRPPIRLLPHSVNNYIPDPKDQLDVEVARIVNACPVKIKVSMVEGEPGKYMFGEVEPKLCYCRILRSRMVMVRVGGEHANLEQKYIPKARSFVGSHETEPGTIVGQSSSSPSFHEAYIRFDPKGSELRIEGPEGGGPLALKRMSYARKVSSRDTYDRSRLIKPSSLARSPTE</sequence>
<dbReference type="SMART" id="SM00243">
    <property type="entry name" value="GAS2"/>
    <property type="match status" value="1"/>
</dbReference>
<evidence type="ECO:0000256" key="3">
    <source>
        <dbReference type="ARBA" id="ARBA00023212"/>
    </source>
</evidence>
<protein>
    <submittedName>
        <fullName evidence="7">4011_t:CDS:1</fullName>
    </submittedName>
</protein>
<feature type="region of interest" description="Disordered" evidence="5">
    <location>
        <begin position="2713"/>
        <end position="2733"/>
    </location>
</feature>
<reference evidence="7" key="1">
    <citation type="submission" date="2021-06" db="EMBL/GenBank/DDBJ databases">
        <authorList>
            <person name="Kallberg Y."/>
            <person name="Tangrot J."/>
            <person name="Rosling A."/>
        </authorList>
    </citation>
    <scope>NUCLEOTIDE SEQUENCE</scope>
    <source>
        <strain evidence="7">FL966</strain>
    </source>
</reference>
<organism evidence="7 8">
    <name type="scientific">Cetraspora pellucida</name>
    <dbReference type="NCBI Taxonomy" id="1433469"/>
    <lineage>
        <taxon>Eukaryota</taxon>
        <taxon>Fungi</taxon>
        <taxon>Fungi incertae sedis</taxon>
        <taxon>Mucoromycota</taxon>
        <taxon>Glomeromycotina</taxon>
        <taxon>Glomeromycetes</taxon>
        <taxon>Diversisporales</taxon>
        <taxon>Gigasporaceae</taxon>
        <taxon>Cetraspora</taxon>
    </lineage>
</organism>
<keyword evidence="2" id="KW-0963">Cytoplasm</keyword>
<feature type="coiled-coil region" evidence="4">
    <location>
        <begin position="803"/>
        <end position="830"/>
    </location>
</feature>
<dbReference type="PROSITE" id="PS51460">
    <property type="entry name" value="GAR"/>
    <property type="match status" value="1"/>
</dbReference>
<feature type="compositionally biased region" description="Low complexity" evidence="5">
    <location>
        <begin position="3011"/>
        <end position="3027"/>
    </location>
</feature>
<feature type="compositionally biased region" description="Basic and acidic residues" evidence="5">
    <location>
        <begin position="213"/>
        <end position="222"/>
    </location>
</feature>
<gene>
    <name evidence="7" type="ORF">CPELLU_LOCUS2091</name>
</gene>
<evidence type="ECO:0000259" key="6">
    <source>
        <dbReference type="PROSITE" id="PS51460"/>
    </source>
</evidence>
<feature type="region of interest" description="Disordered" evidence="5">
    <location>
        <begin position="213"/>
        <end position="232"/>
    </location>
</feature>
<feature type="coiled-coil region" evidence="4">
    <location>
        <begin position="1925"/>
        <end position="1955"/>
    </location>
</feature>
<dbReference type="GO" id="GO:0008017">
    <property type="term" value="F:microtubule binding"/>
    <property type="evidence" value="ECO:0007669"/>
    <property type="project" value="InterPro"/>
</dbReference>
<comment type="subcellular location">
    <subcellularLocation>
        <location evidence="1">Cytoplasm</location>
        <location evidence="1">Cytoskeleton</location>
    </subcellularLocation>
</comment>
<feature type="compositionally biased region" description="Basic and acidic residues" evidence="5">
    <location>
        <begin position="3187"/>
        <end position="3196"/>
    </location>
</feature>
<evidence type="ECO:0000256" key="2">
    <source>
        <dbReference type="ARBA" id="ARBA00022490"/>
    </source>
</evidence>
<dbReference type="SMART" id="SM00150">
    <property type="entry name" value="SPEC"/>
    <property type="match status" value="2"/>
</dbReference>
<dbReference type="Gene3D" id="3.30.920.20">
    <property type="entry name" value="Gas2-like domain"/>
    <property type="match status" value="1"/>
</dbReference>